<dbReference type="Pfam" id="PF02384">
    <property type="entry name" value="N6_Mtase"/>
    <property type="match status" value="1"/>
</dbReference>
<evidence type="ECO:0000256" key="3">
    <source>
        <dbReference type="ARBA" id="ARBA00022679"/>
    </source>
</evidence>
<dbReference type="InterPro" id="IPR050953">
    <property type="entry name" value="N4_N6_ade-DNA_methylase"/>
</dbReference>
<keyword evidence="2" id="KW-0489">Methyltransferase</keyword>
<organism evidence="9 10">
    <name type="scientific">Herpetosiphon gulosus</name>
    <dbReference type="NCBI Taxonomy" id="1973496"/>
    <lineage>
        <taxon>Bacteria</taxon>
        <taxon>Bacillati</taxon>
        <taxon>Chloroflexota</taxon>
        <taxon>Chloroflexia</taxon>
        <taxon>Herpetosiphonales</taxon>
        <taxon>Herpetosiphonaceae</taxon>
        <taxon>Herpetosiphon</taxon>
    </lineage>
</organism>
<comment type="catalytic activity">
    <reaction evidence="5">
        <text>a 2'-deoxyadenosine in DNA + S-adenosyl-L-methionine = an N(6)-methyl-2'-deoxyadenosine in DNA + S-adenosyl-L-homocysteine + H(+)</text>
        <dbReference type="Rhea" id="RHEA:15197"/>
        <dbReference type="Rhea" id="RHEA-COMP:12418"/>
        <dbReference type="Rhea" id="RHEA-COMP:12419"/>
        <dbReference type="ChEBI" id="CHEBI:15378"/>
        <dbReference type="ChEBI" id="CHEBI:57856"/>
        <dbReference type="ChEBI" id="CHEBI:59789"/>
        <dbReference type="ChEBI" id="CHEBI:90615"/>
        <dbReference type="ChEBI" id="CHEBI:90616"/>
        <dbReference type="EC" id="2.1.1.72"/>
    </reaction>
</comment>
<evidence type="ECO:0000313" key="10">
    <source>
        <dbReference type="Proteomes" id="UP001428290"/>
    </source>
</evidence>
<evidence type="ECO:0000259" key="8">
    <source>
        <dbReference type="Pfam" id="PF22240"/>
    </source>
</evidence>
<dbReference type="PANTHER" id="PTHR33841">
    <property type="entry name" value="DNA METHYLTRANSFERASE YEEA-RELATED"/>
    <property type="match status" value="1"/>
</dbReference>
<gene>
    <name evidence="9" type="ORF">Hgul01_02854</name>
</gene>
<dbReference type="SUPFAM" id="SSF53335">
    <property type="entry name" value="S-adenosyl-L-methionine-dependent methyltransferases"/>
    <property type="match status" value="1"/>
</dbReference>
<evidence type="ECO:0000313" key="9">
    <source>
        <dbReference type="EMBL" id="GAA5529051.1"/>
    </source>
</evidence>
<name>A0ABP9X0V1_9CHLR</name>
<dbReference type="Pfam" id="PF18135">
    <property type="entry name" value="Type_ISP_C"/>
    <property type="match status" value="1"/>
</dbReference>
<dbReference type="RefSeq" id="WP_345722670.1">
    <property type="nucleotide sequence ID" value="NZ_BAABRU010000009.1"/>
</dbReference>
<evidence type="ECO:0000256" key="1">
    <source>
        <dbReference type="ARBA" id="ARBA00011900"/>
    </source>
</evidence>
<dbReference type="PRINTS" id="PR00507">
    <property type="entry name" value="N12N6MTFRASE"/>
</dbReference>
<evidence type="ECO:0000256" key="5">
    <source>
        <dbReference type="ARBA" id="ARBA00047942"/>
    </source>
</evidence>
<feature type="domain" description="Type ISP restriction-modification enzyme coupler" evidence="8">
    <location>
        <begin position="161"/>
        <end position="278"/>
    </location>
</feature>
<dbReference type="InterPro" id="IPR041635">
    <property type="entry name" value="Type_ISP_LLaBIII_C"/>
</dbReference>
<dbReference type="EC" id="2.1.1.72" evidence="1"/>
<dbReference type="EMBL" id="BAABRU010000009">
    <property type="protein sequence ID" value="GAA5529051.1"/>
    <property type="molecule type" value="Genomic_DNA"/>
</dbReference>
<accession>A0ABP9X0V1</accession>
<dbReference type="InterPro" id="IPR053980">
    <property type="entry name" value="ISP_coupler"/>
</dbReference>
<evidence type="ECO:0000256" key="2">
    <source>
        <dbReference type="ARBA" id="ARBA00022603"/>
    </source>
</evidence>
<evidence type="ECO:0000259" key="6">
    <source>
        <dbReference type="Pfam" id="PF02384"/>
    </source>
</evidence>
<dbReference type="InterPro" id="IPR002052">
    <property type="entry name" value="DNA_methylase_N6_adenine_CS"/>
</dbReference>
<dbReference type="InterPro" id="IPR003356">
    <property type="entry name" value="DNA_methylase_A-5"/>
</dbReference>
<comment type="caution">
    <text evidence="9">The sequence shown here is derived from an EMBL/GenBank/DDBJ whole genome shotgun (WGS) entry which is preliminary data.</text>
</comment>
<sequence>MPTIAPKVLNTYRAELARVMKAGGLNEGAIRNAFQNLLSEAGRAWGMTLVAEQTLALGSRKALRFDGELRDSLKLRRGIWEAKDPADDLEREISNKLRAGYPTKNSLFENSRQAVLYQNNQRVLSIDMHDDRQLVRLLEAFFSYTEPQVDDFHLAVARFRREIPDLAASVAEIIANEQKHSRDFKLAFDSFVALCRSSLNPQTSEQQVEEMLIQHLLTERIFRSVFDNPDFVRRNAIAAELEKVIAVLTKRAFSRDKFLASLDYFYKAIENSARTISDYSEKSTFLNTVYEQFFQGYSTDIADTHGIVYTPAPIVRWMVASVEQLLRDQFDSSLSDKGVHVLDPCVGTGTFMLEILNQLQNSTLEHKYRHELHCNELLLLPYYIAAQNIEHEFYDRTQNYAPFEGICFADTLEMEANKRQASMFVPENAQRVQQQQDAPIFVIIGNPPYNVGQQNENDNNKNRKYPHVDARIRQTYAKSSKASLQTKLYDMYSRFFRWATDRLGDNDGVIAYVSNGSFVEQIAFDGMRKELLKDFTSIYVLDLGGNVRKNPKLSGTTHNVFGIQVSVAITLLIRNRAKYPQRQQAELHYARLDEWWRRGEKYSYLNQHADYRAIAWQQLQPTNNGTWITEGMSDDFATFVPIGSKEARSGSVGAESTIFNTYSLGVSTNRDAWAYNFNQEALEINIKNMLLFYDYEKLRWLKNNKPDVDSFVNNDETKIKWTDLLKNALIKNVDINFDKNKIRKSFYRPFVKKFLYFDSILNQRRYSQYKIFPSSLQESENLLIQVKTGTEIPMYTLMTNLIPEMQPQGGSQCFPFYIYDEDGSNRRENISDWALQHFQTHTGNPNFDKWAIFYYVYGLLHVPSYRERYAANLKLELPRIPLLAPSEIEQLSAAGRQLAELHLNYEQQPEYKLKHSENRAVPWTWRVEKMRLSRDKSAINYNQALTLEGIPAEVYDYRLGNRSALEWVIDQYQVSTDKRSGITSDPNDLDDPEAIVRLLKQVITVSIKTVAIIKQLSSISL</sequence>
<dbReference type="InterPro" id="IPR029063">
    <property type="entry name" value="SAM-dependent_MTases_sf"/>
</dbReference>
<dbReference type="Gene3D" id="3.40.50.150">
    <property type="entry name" value="Vaccinia Virus protein VP39"/>
    <property type="match status" value="1"/>
</dbReference>
<reference evidence="9 10" key="1">
    <citation type="submission" date="2024-02" db="EMBL/GenBank/DDBJ databases">
        <title>Herpetosiphon gulosus NBRC 112829.</title>
        <authorList>
            <person name="Ichikawa N."/>
            <person name="Katano-Makiyama Y."/>
            <person name="Hidaka K."/>
        </authorList>
    </citation>
    <scope>NUCLEOTIDE SEQUENCE [LARGE SCALE GENOMIC DNA]</scope>
    <source>
        <strain evidence="9 10">NBRC 112829</strain>
    </source>
</reference>
<feature type="domain" description="Type ISP restriction-modification enzyme LLaBIII C-terminal specificity" evidence="7">
    <location>
        <begin position="658"/>
        <end position="996"/>
    </location>
</feature>
<evidence type="ECO:0000256" key="4">
    <source>
        <dbReference type="ARBA" id="ARBA00022747"/>
    </source>
</evidence>
<dbReference type="PANTHER" id="PTHR33841:SF1">
    <property type="entry name" value="DNA METHYLTRANSFERASE A"/>
    <property type="match status" value="1"/>
</dbReference>
<feature type="domain" description="DNA methylase adenine-specific" evidence="6">
    <location>
        <begin position="285"/>
        <end position="466"/>
    </location>
</feature>
<proteinExistence type="predicted"/>
<protein>
    <recommendedName>
        <fullName evidence="1">site-specific DNA-methyltransferase (adenine-specific)</fullName>
        <ecNumber evidence="1">2.1.1.72</ecNumber>
    </recommendedName>
</protein>
<keyword evidence="10" id="KW-1185">Reference proteome</keyword>
<keyword evidence="3" id="KW-0808">Transferase</keyword>
<dbReference type="PROSITE" id="PS00092">
    <property type="entry name" value="N6_MTASE"/>
    <property type="match status" value="1"/>
</dbReference>
<dbReference type="Proteomes" id="UP001428290">
    <property type="component" value="Unassembled WGS sequence"/>
</dbReference>
<keyword evidence="4" id="KW-0680">Restriction system</keyword>
<evidence type="ECO:0000259" key="7">
    <source>
        <dbReference type="Pfam" id="PF18135"/>
    </source>
</evidence>
<dbReference type="Pfam" id="PF22240">
    <property type="entry name" value="ISP_coupler"/>
    <property type="match status" value="1"/>
</dbReference>